<dbReference type="OrthoDB" id="5625885at2"/>
<evidence type="ECO:0000256" key="1">
    <source>
        <dbReference type="SAM" id="Phobius"/>
    </source>
</evidence>
<keyword evidence="1" id="KW-0472">Membrane</keyword>
<dbReference type="PATRIC" id="fig|1195763.3.peg.1144"/>
<dbReference type="RefSeq" id="WP_047877842.1">
    <property type="nucleotide sequence ID" value="NZ_LDOT01000005.1"/>
</dbReference>
<accession>A0A0J1H727</accession>
<dbReference type="InterPro" id="IPR021344">
    <property type="entry name" value="DUF2970"/>
</dbReference>
<sequence length="71" mass="7315">MTKPSPSGGGKQPPKPNLIKSVAGALLGVQSEACRKTDFKQPSALPFIVTGALAIVIFVGILIAISRWIAG</sequence>
<evidence type="ECO:0000313" key="3">
    <source>
        <dbReference type="Proteomes" id="UP000036097"/>
    </source>
</evidence>
<dbReference type="AlphaFoldDB" id="A0A0J1H727"/>
<evidence type="ECO:0008006" key="4">
    <source>
        <dbReference type="Google" id="ProtNLM"/>
    </source>
</evidence>
<gene>
    <name evidence="2" type="ORF">ABT56_05405</name>
</gene>
<feature type="transmembrane region" description="Helical" evidence="1">
    <location>
        <begin position="45"/>
        <end position="70"/>
    </location>
</feature>
<protein>
    <recommendedName>
        <fullName evidence="4">DUF2970 domain-containing protein</fullName>
    </recommendedName>
</protein>
<reference evidence="2 3" key="1">
    <citation type="submission" date="2015-05" db="EMBL/GenBank/DDBJ databases">
        <title>Photobacterium galathea sp. nov.</title>
        <authorList>
            <person name="Machado H."/>
            <person name="Gram L."/>
        </authorList>
    </citation>
    <scope>NUCLEOTIDE SEQUENCE [LARGE SCALE GENOMIC DNA]</scope>
    <source>
        <strain evidence="2 3">CGMCC 1.12159</strain>
    </source>
</reference>
<comment type="caution">
    <text evidence="2">The sequence shown here is derived from an EMBL/GenBank/DDBJ whole genome shotgun (WGS) entry which is preliminary data.</text>
</comment>
<keyword evidence="3" id="KW-1185">Reference proteome</keyword>
<organism evidence="2 3">
    <name type="scientific">Photobacterium aquae</name>
    <dbReference type="NCBI Taxonomy" id="1195763"/>
    <lineage>
        <taxon>Bacteria</taxon>
        <taxon>Pseudomonadati</taxon>
        <taxon>Pseudomonadota</taxon>
        <taxon>Gammaproteobacteria</taxon>
        <taxon>Vibrionales</taxon>
        <taxon>Vibrionaceae</taxon>
        <taxon>Photobacterium</taxon>
    </lineage>
</organism>
<dbReference type="EMBL" id="LDOT01000005">
    <property type="protein sequence ID" value="KLV07501.1"/>
    <property type="molecule type" value="Genomic_DNA"/>
</dbReference>
<evidence type="ECO:0000313" key="2">
    <source>
        <dbReference type="EMBL" id="KLV07501.1"/>
    </source>
</evidence>
<dbReference type="STRING" id="1195763.ABT56_05405"/>
<keyword evidence="1" id="KW-1133">Transmembrane helix</keyword>
<keyword evidence="1" id="KW-0812">Transmembrane</keyword>
<proteinExistence type="predicted"/>
<dbReference type="Proteomes" id="UP000036097">
    <property type="component" value="Unassembled WGS sequence"/>
</dbReference>
<name>A0A0J1H727_9GAMM</name>
<dbReference type="Pfam" id="PF11174">
    <property type="entry name" value="DUF2970"/>
    <property type="match status" value="1"/>
</dbReference>